<reference evidence="1" key="1">
    <citation type="journal article" date="2021" name="Proc. Natl. Acad. Sci. U.S.A.">
        <title>A Catalog of Tens of Thousands of Viruses from Human Metagenomes Reveals Hidden Associations with Chronic Diseases.</title>
        <authorList>
            <person name="Tisza M.J."/>
            <person name="Buck C.B."/>
        </authorList>
    </citation>
    <scope>NUCLEOTIDE SEQUENCE</scope>
    <source>
        <strain evidence="1">CteZR38</strain>
    </source>
</reference>
<dbReference type="EMBL" id="BK032636">
    <property type="protein sequence ID" value="DAF52444.1"/>
    <property type="molecule type" value="Genomic_DNA"/>
</dbReference>
<dbReference type="SUPFAM" id="SSF89447">
    <property type="entry name" value="AbrB/MazE/MraZ-like"/>
    <property type="match status" value="1"/>
</dbReference>
<sequence length="53" mass="5955">MKVTFTSKVQKHGGSKLISIPKTITDVYGIDKGDTIIWEFDVETKSISLKKLE</sequence>
<name>A0A8S5SN00_9CAUD</name>
<proteinExistence type="predicted"/>
<accession>A0A8S5SN00</accession>
<protein>
    <submittedName>
        <fullName evidence="1">MazF protein/MazE protein, antidote, programmed cell death.7A</fullName>
    </submittedName>
</protein>
<dbReference type="Gene3D" id="2.10.260.10">
    <property type="match status" value="1"/>
</dbReference>
<organism evidence="1">
    <name type="scientific">Siphoviridae sp. cteZR38</name>
    <dbReference type="NCBI Taxonomy" id="2827906"/>
    <lineage>
        <taxon>Viruses</taxon>
        <taxon>Duplodnaviria</taxon>
        <taxon>Heunggongvirae</taxon>
        <taxon>Uroviricota</taxon>
        <taxon>Caudoviricetes</taxon>
    </lineage>
</organism>
<dbReference type="InterPro" id="IPR037914">
    <property type="entry name" value="SpoVT-AbrB_sf"/>
</dbReference>
<evidence type="ECO:0000313" key="1">
    <source>
        <dbReference type="EMBL" id="DAF52444.1"/>
    </source>
</evidence>